<sequence>MDDNDRYLTISPPPTPAFDDDNDDDSNTTTTETYLRAALDDIVANYPPRSRYPSEALHGLWSGPTGVAYLLLCASARRGAELTVRGRPVADWAHAYLAPGSRGHGLRLGSRGCCGIADEQLAYEAVRLCAAAYAAGGGDGLRDDVRRFVRDCVADILLATGDEYPDEMLYGRAGALYLLRMVRTWVGEASKGAINPAIAELSNTILNRGTQWRWHGKRYLGAVHGDIGIVTQLVLTSPELAGRLQPVVERLLGMQLPDGNWPSSEESSGRSGGRGLVQFCHGAPGFVLSLTALRPHFPTLRDRIDSAISKGRECIRMQGLLKKEPSLCHGIFGNALALAPGPERERFLAVATPESVARMKCADPTIFEPADYGRAYAATTSYAPSAAWAWLVWRDEEPRMLGYNDV</sequence>
<keyword evidence="4" id="KW-1185">Reference proteome</keyword>
<evidence type="ECO:0000256" key="1">
    <source>
        <dbReference type="PIRSR" id="PIRSR607822-1"/>
    </source>
</evidence>
<evidence type="ECO:0000313" key="4">
    <source>
        <dbReference type="Proteomes" id="UP001303647"/>
    </source>
</evidence>
<protein>
    <submittedName>
        <fullName evidence="3">Uncharacterized protein</fullName>
    </submittedName>
</protein>
<comment type="caution">
    <text evidence="3">The sequence shown here is derived from an EMBL/GenBank/DDBJ whole genome shotgun (WGS) entry which is preliminary data.</text>
</comment>
<dbReference type="EMBL" id="MU857664">
    <property type="protein sequence ID" value="KAK4246905.1"/>
    <property type="molecule type" value="Genomic_DNA"/>
</dbReference>
<reference evidence="3" key="2">
    <citation type="submission" date="2023-05" db="EMBL/GenBank/DDBJ databases">
        <authorList>
            <consortium name="Lawrence Berkeley National Laboratory"/>
            <person name="Steindorff A."/>
            <person name="Hensen N."/>
            <person name="Bonometti L."/>
            <person name="Westerberg I."/>
            <person name="Brannstrom I.O."/>
            <person name="Guillou S."/>
            <person name="Cros-Aarteil S."/>
            <person name="Calhoun S."/>
            <person name="Haridas S."/>
            <person name="Kuo A."/>
            <person name="Mondo S."/>
            <person name="Pangilinan J."/>
            <person name="Riley R."/>
            <person name="Labutti K."/>
            <person name="Andreopoulos B."/>
            <person name="Lipzen A."/>
            <person name="Chen C."/>
            <person name="Yanf M."/>
            <person name="Daum C."/>
            <person name="Ng V."/>
            <person name="Clum A."/>
            <person name="Ohm R."/>
            <person name="Martin F."/>
            <person name="Silar P."/>
            <person name="Natvig D."/>
            <person name="Lalanne C."/>
            <person name="Gautier V."/>
            <person name="Ament-Velasquez S.L."/>
            <person name="Kruys A."/>
            <person name="Hutchinson M.I."/>
            <person name="Powell A.J."/>
            <person name="Barry K."/>
            <person name="Miller A.N."/>
            <person name="Grigoriev I.V."/>
            <person name="Debuchy R."/>
            <person name="Gladieux P."/>
            <person name="Thoren M.H."/>
            <person name="Johannesson H."/>
        </authorList>
    </citation>
    <scope>NUCLEOTIDE SEQUENCE</scope>
    <source>
        <strain evidence="3">CBS 359.72</strain>
    </source>
</reference>
<feature type="binding site" evidence="1">
    <location>
        <position position="280"/>
    </location>
    <ligand>
        <name>Zn(2+)</name>
        <dbReference type="ChEBI" id="CHEBI:29105"/>
    </ligand>
</feature>
<dbReference type="SUPFAM" id="SSF158745">
    <property type="entry name" value="LanC-like"/>
    <property type="match status" value="1"/>
</dbReference>
<evidence type="ECO:0000313" key="3">
    <source>
        <dbReference type="EMBL" id="KAK4246905.1"/>
    </source>
</evidence>
<dbReference type="InterPro" id="IPR012341">
    <property type="entry name" value="6hp_glycosidase-like_sf"/>
</dbReference>
<dbReference type="PANTHER" id="PTHR12736:SF7">
    <property type="entry name" value="LANC-LIKE PROTEIN 3"/>
    <property type="match status" value="1"/>
</dbReference>
<gene>
    <name evidence="3" type="ORF">C7999DRAFT_15021</name>
</gene>
<keyword evidence="1" id="KW-0862">Zinc</keyword>
<keyword evidence="1" id="KW-0479">Metal-binding</keyword>
<dbReference type="AlphaFoldDB" id="A0AAN7HMU0"/>
<dbReference type="PRINTS" id="PR01950">
    <property type="entry name" value="LANCSUPER"/>
</dbReference>
<dbReference type="Gene3D" id="1.50.10.10">
    <property type="match status" value="1"/>
</dbReference>
<dbReference type="InterPro" id="IPR007822">
    <property type="entry name" value="LANC-like"/>
</dbReference>
<dbReference type="GO" id="GO:0005975">
    <property type="term" value="P:carbohydrate metabolic process"/>
    <property type="evidence" value="ECO:0007669"/>
    <property type="project" value="InterPro"/>
</dbReference>
<dbReference type="PANTHER" id="PTHR12736">
    <property type="entry name" value="LANC-LIKE PROTEIN"/>
    <property type="match status" value="1"/>
</dbReference>
<dbReference type="Pfam" id="PF05147">
    <property type="entry name" value="LANC_like"/>
    <property type="match status" value="1"/>
</dbReference>
<proteinExistence type="predicted"/>
<dbReference type="GO" id="GO:0031179">
    <property type="term" value="P:peptide modification"/>
    <property type="evidence" value="ECO:0007669"/>
    <property type="project" value="InterPro"/>
</dbReference>
<organism evidence="3 4">
    <name type="scientific">Corynascus novoguineensis</name>
    <dbReference type="NCBI Taxonomy" id="1126955"/>
    <lineage>
        <taxon>Eukaryota</taxon>
        <taxon>Fungi</taxon>
        <taxon>Dikarya</taxon>
        <taxon>Ascomycota</taxon>
        <taxon>Pezizomycotina</taxon>
        <taxon>Sordariomycetes</taxon>
        <taxon>Sordariomycetidae</taxon>
        <taxon>Sordariales</taxon>
        <taxon>Chaetomiaceae</taxon>
        <taxon>Corynascus</taxon>
    </lineage>
</organism>
<evidence type="ECO:0000256" key="2">
    <source>
        <dbReference type="SAM" id="MobiDB-lite"/>
    </source>
</evidence>
<feature type="binding site" evidence="1">
    <location>
        <position position="329"/>
    </location>
    <ligand>
        <name>Zn(2+)</name>
        <dbReference type="ChEBI" id="CHEBI:29105"/>
    </ligand>
</feature>
<dbReference type="GO" id="GO:0005886">
    <property type="term" value="C:plasma membrane"/>
    <property type="evidence" value="ECO:0007669"/>
    <property type="project" value="TreeGrafter"/>
</dbReference>
<name>A0AAN7HMU0_9PEZI</name>
<dbReference type="SMART" id="SM01260">
    <property type="entry name" value="LANC_like"/>
    <property type="match status" value="1"/>
</dbReference>
<dbReference type="GO" id="GO:0046872">
    <property type="term" value="F:metal ion binding"/>
    <property type="evidence" value="ECO:0007669"/>
    <property type="project" value="UniProtKB-KW"/>
</dbReference>
<accession>A0AAN7HMU0</accession>
<reference evidence="3" key="1">
    <citation type="journal article" date="2023" name="Mol. Phylogenet. Evol.">
        <title>Genome-scale phylogeny and comparative genomics of the fungal order Sordariales.</title>
        <authorList>
            <person name="Hensen N."/>
            <person name="Bonometti L."/>
            <person name="Westerberg I."/>
            <person name="Brannstrom I.O."/>
            <person name="Guillou S."/>
            <person name="Cros-Aarteil S."/>
            <person name="Calhoun S."/>
            <person name="Haridas S."/>
            <person name="Kuo A."/>
            <person name="Mondo S."/>
            <person name="Pangilinan J."/>
            <person name="Riley R."/>
            <person name="LaButti K."/>
            <person name="Andreopoulos B."/>
            <person name="Lipzen A."/>
            <person name="Chen C."/>
            <person name="Yan M."/>
            <person name="Daum C."/>
            <person name="Ng V."/>
            <person name="Clum A."/>
            <person name="Steindorff A."/>
            <person name="Ohm R.A."/>
            <person name="Martin F."/>
            <person name="Silar P."/>
            <person name="Natvig D.O."/>
            <person name="Lalanne C."/>
            <person name="Gautier V."/>
            <person name="Ament-Velasquez S.L."/>
            <person name="Kruys A."/>
            <person name="Hutchinson M.I."/>
            <person name="Powell A.J."/>
            <person name="Barry K."/>
            <person name="Miller A.N."/>
            <person name="Grigoriev I.V."/>
            <person name="Debuchy R."/>
            <person name="Gladieux P."/>
            <person name="Hiltunen Thoren M."/>
            <person name="Johannesson H."/>
        </authorList>
    </citation>
    <scope>NUCLEOTIDE SEQUENCE</scope>
    <source>
        <strain evidence="3">CBS 359.72</strain>
    </source>
</reference>
<feature type="binding site" evidence="1">
    <location>
        <position position="328"/>
    </location>
    <ligand>
        <name>Zn(2+)</name>
        <dbReference type="ChEBI" id="CHEBI:29105"/>
    </ligand>
</feature>
<feature type="region of interest" description="Disordered" evidence="2">
    <location>
        <begin position="1"/>
        <end position="29"/>
    </location>
</feature>
<dbReference type="Proteomes" id="UP001303647">
    <property type="component" value="Unassembled WGS sequence"/>
</dbReference>
<dbReference type="CDD" id="cd04794">
    <property type="entry name" value="euk_LANCL"/>
    <property type="match status" value="1"/>
</dbReference>